<accession>A0A0E1NPJ9</accession>
<dbReference type="AlphaFoldDB" id="A0A0E1NPJ9"/>
<dbReference type="InterPro" id="IPR050490">
    <property type="entry name" value="Bact_solute-bd_prot1"/>
</dbReference>
<comment type="subcellular location">
    <subcellularLocation>
        <location evidence="1">Periplasm</location>
    </subcellularLocation>
</comment>
<feature type="signal peptide" evidence="3">
    <location>
        <begin position="1"/>
        <end position="23"/>
    </location>
</feature>
<gene>
    <name evidence="4" type="ordered locus">YPA_1269</name>
</gene>
<dbReference type="CDD" id="cd13585">
    <property type="entry name" value="PBP2_TMBP_like"/>
    <property type="match status" value="1"/>
</dbReference>
<dbReference type="PANTHER" id="PTHR43649:SF12">
    <property type="entry name" value="DIACETYLCHITOBIOSE BINDING PROTEIN DASA"/>
    <property type="match status" value="1"/>
</dbReference>
<keyword evidence="3" id="KW-0732">Signal</keyword>
<evidence type="ECO:0000256" key="1">
    <source>
        <dbReference type="ARBA" id="ARBA00004418"/>
    </source>
</evidence>
<reference evidence="4 5" key="1">
    <citation type="journal article" date="2006" name="J. Bacteriol.">
        <title>Complete genome sequence of Yersinia pestis strains Antiqua and Nepal516: evidence of gene reduction in an emerging pathogen.</title>
        <authorList>
            <person name="Chain P.S."/>
            <person name="Hu P."/>
            <person name="Malfatti S.A."/>
            <person name="Radnedge L."/>
            <person name="Larimer F."/>
            <person name="Vergez L.M."/>
            <person name="Worsham P."/>
            <person name="Chu M.C."/>
            <person name="Andersen G.L."/>
        </authorList>
    </citation>
    <scope>NUCLEOTIDE SEQUENCE [LARGE SCALE GENOMIC DNA]</scope>
    <source>
        <strain evidence="4 5">Antiqua</strain>
    </source>
</reference>
<dbReference type="PATRIC" id="fig|360102.15.peg.4368"/>
<dbReference type="SUPFAM" id="SSF53850">
    <property type="entry name" value="Periplasmic binding protein-like II"/>
    <property type="match status" value="1"/>
</dbReference>
<evidence type="ECO:0000256" key="2">
    <source>
        <dbReference type="ARBA" id="ARBA00008520"/>
    </source>
</evidence>
<dbReference type="KEGG" id="ypa:YPA_1269"/>
<dbReference type="HOGENOM" id="CLU_031285_9_2_6"/>
<evidence type="ECO:0000313" key="5">
    <source>
        <dbReference type="Proteomes" id="UP000001971"/>
    </source>
</evidence>
<dbReference type="InterPro" id="IPR006059">
    <property type="entry name" value="SBP"/>
</dbReference>
<dbReference type="RefSeq" id="WP_002213190.1">
    <property type="nucleotide sequence ID" value="NC_008150.1"/>
</dbReference>
<dbReference type="Proteomes" id="UP000001971">
    <property type="component" value="Chromosome"/>
</dbReference>
<protein>
    <submittedName>
        <fullName evidence="4">Putative exported solute-binding protein</fullName>
    </submittedName>
</protein>
<evidence type="ECO:0000256" key="3">
    <source>
        <dbReference type="SAM" id="SignalP"/>
    </source>
</evidence>
<dbReference type="Pfam" id="PF01547">
    <property type="entry name" value="SBP_bac_1"/>
    <property type="match status" value="1"/>
</dbReference>
<name>A0A0E1NPJ9_YERPA</name>
<sequence precursor="true">MSIKKIGIAGIIGTLLMAGNASAQETLRVLLEGHSTSDSIKALLPEFEKQTGIKVQAEIVPYSDLTSKALLAFSSHSGRYDVVMDDWVHAVGYASAGYITPVDQWMESDTAFYDGADFVKSYADTLRYKDGYYGLPVYGESTFLMYRKDLFEQYGIAVPKTFDELTAAAKTIKEKTEGKVAGITLRGAQGIQNTFAWASFLWGYGGQWIDDNGKSAITSPQAVEATKSFVNILKNYGPIGAANFGWQENRLVFQQGKAAMTIDSTVNGGFNEDPKESTVVGKVGYAPVPVQPGDHPGNSGALQVHGLYISSDSKKQDAAWKFISWATDKQTQMKSVELNPNAGVSSLSAINSDAFTKRYGAFKDGMLAALQNGNAKYLPTIPQSTQIINITGIALSEALAGTQTVENALQQANTRNDKALSR</sequence>
<dbReference type="PANTHER" id="PTHR43649">
    <property type="entry name" value="ARABINOSE-BINDING PROTEIN-RELATED"/>
    <property type="match status" value="1"/>
</dbReference>
<dbReference type="EMBL" id="CP000308">
    <property type="protein sequence ID" value="ABG13236.1"/>
    <property type="molecule type" value="Genomic_DNA"/>
</dbReference>
<comment type="similarity">
    <text evidence="2">Belongs to the bacterial solute-binding protein 1 family.</text>
</comment>
<dbReference type="GO" id="GO:0042597">
    <property type="term" value="C:periplasmic space"/>
    <property type="evidence" value="ECO:0007669"/>
    <property type="project" value="UniProtKB-SubCell"/>
</dbReference>
<evidence type="ECO:0000313" key="4">
    <source>
        <dbReference type="EMBL" id="ABG13236.1"/>
    </source>
</evidence>
<proteinExistence type="inferred from homology"/>
<organism evidence="4 5">
    <name type="scientific">Yersinia pestis bv. Antiqua (strain Antiqua)</name>
    <dbReference type="NCBI Taxonomy" id="360102"/>
    <lineage>
        <taxon>Bacteria</taxon>
        <taxon>Pseudomonadati</taxon>
        <taxon>Pseudomonadota</taxon>
        <taxon>Gammaproteobacteria</taxon>
        <taxon>Enterobacterales</taxon>
        <taxon>Yersiniaceae</taxon>
        <taxon>Yersinia</taxon>
    </lineage>
</organism>
<dbReference type="Gene3D" id="3.40.190.10">
    <property type="entry name" value="Periplasmic binding protein-like II"/>
    <property type="match status" value="2"/>
</dbReference>
<feature type="chain" id="PRO_5010416349" evidence="3">
    <location>
        <begin position="24"/>
        <end position="422"/>
    </location>
</feature>
<dbReference type="GeneID" id="57976694"/>
<dbReference type="GO" id="GO:0030313">
    <property type="term" value="C:cell envelope"/>
    <property type="evidence" value="ECO:0007669"/>
    <property type="project" value="UniProtKB-ARBA"/>
</dbReference>